<organism evidence="1 2">
    <name type="scientific">Armatimonas rosea</name>
    <dbReference type="NCBI Taxonomy" id="685828"/>
    <lineage>
        <taxon>Bacteria</taxon>
        <taxon>Bacillati</taxon>
        <taxon>Armatimonadota</taxon>
        <taxon>Armatimonadia</taxon>
        <taxon>Armatimonadales</taxon>
        <taxon>Armatimonadaceae</taxon>
        <taxon>Armatimonas</taxon>
    </lineage>
</organism>
<dbReference type="Proteomes" id="UP000520814">
    <property type="component" value="Unassembled WGS sequence"/>
</dbReference>
<dbReference type="RefSeq" id="WP_184194456.1">
    <property type="nucleotide sequence ID" value="NZ_JACHGW010000002.1"/>
</dbReference>
<gene>
    <name evidence="1" type="ORF">HNQ39_001912</name>
</gene>
<evidence type="ECO:0000313" key="1">
    <source>
        <dbReference type="EMBL" id="MBB6050121.1"/>
    </source>
</evidence>
<protein>
    <submittedName>
        <fullName evidence="1">Uncharacterized protein</fullName>
    </submittedName>
</protein>
<proteinExistence type="predicted"/>
<name>A0A7W9SP01_ARMRO</name>
<reference evidence="1 2" key="1">
    <citation type="submission" date="2020-08" db="EMBL/GenBank/DDBJ databases">
        <title>Genomic Encyclopedia of Type Strains, Phase IV (KMG-IV): sequencing the most valuable type-strain genomes for metagenomic binning, comparative biology and taxonomic classification.</title>
        <authorList>
            <person name="Goeker M."/>
        </authorList>
    </citation>
    <scope>NUCLEOTIDE SEQUENCE [LARGE SCALE GENOMIC DNA]</scope>
    <source>
        <strain evidence="1 2">DSM 23562</strain>
    </source>
</reference>
<dbReference type="AlphaFoldDB" id="A0A7W9SP01"/>
<accession>A0A7W9SP01</accession>
<comment type="caution">
    <text evidence="1">The sequence shown here is derived from an EMBL/GenBank/DDBJ whole genome shotgun (WGS) entry which is preliminary data.</text>
</comment>
<sequence length="527" mass="58323">MQQKLQRVWEGLGGYISMDVPAPPEEFGYGVSLYANAWPLVERPLRDFQIGLASIWIVPENRKINEPLLPTGTVARDNWPERGPSYRDVFQTIEGGLGFWASTRFGSPTAKFRMNGTANGYNHEIASPGWGFGKLNALKPDELGIAQLSPRILVPPDGMTFQDGTCGELLGYAWMALPLTQAKSQTAGLPIPTGNQCWTLFLNATNFKGPVAFYTPVTWSRISRRHAPAVTRGLDARPGLVTGGAIEINTVPRFQSAEVGGAVYNKIPRLQFPVDKQGRTVLLHNLTHYSKDALYHQVERWLAGDGKAPSRFDDKASNTPPCKARPLVVRQGSEKLPMKGVEGWVETKAFDQSTFGLQWNESVLEPWTKTMRRGSFPEYTKKEGKTLTAITVSLVPDQTGLKTAQFEPARTGQVYSSPESSESVWKRPGAKAGPFEAKLADGSVVTYYWYRFIDQPSLQDADLSEAEKQRLQAVVEKIHAAWTEKKEYLPPPSTGTLATLDPALLVKPPRGLERGYVPIAVRQEAPR</sequence>
<dbReference type="EMBL" id="JACHGW010000002">
    <property type="protein sequence ID" value="MBB6050121.1"/>
    <property type="molecule type" value="Genomic_DNA"/>
</dbReference>
<evidence type="ECO:0000313" key="2">
    <source>
        <dbReference type="Proteomes" id="UP000520814"/>
    </source>
</evidence>
<keyword evidence="2" id="KW-1185">Reference proteome</keyword>